<proteinExistence type="predicted"/>
<dbReference type="InterPro" id="IPR027417">
    <property type="entry name" value="P-loop_NTPase"/>
</dbReference>
<dbReference type="EMBL" id="JAMXFA010000019">
    <property type="protein sequence ID" value="MCT7979171.1"/>
    <property type="molecule type" value="Genomic_DNA"/>
</dbReference>
<evidence type="ECO:0000313" key="1">
    <source>
        <dbReference type="EMBL" id="MCT7979171.1"/>
    </source>
</evidence>
<gene>
    <name evidence="1" type="ORF">NG792_15780</name>
</gene>
<keyword evidence="1" id="KW-0067">ATP-binding</keyword>
<organism evidence="1 2">
    <name type="scientific">Laspinema olomoucense D3b</name>
    <dbReference type="NCBI Taxonomy" id="2953688"/>
    <lineage>
        <taxon>Bacteria</taxon>
        <taxon>Bacillati</taxon>
        <taxon>Cyanobacteriota</taxon>
        <taxon>Cyanophyceae</taxon>
        <taxon>Oscillatoriophycideae</taxon>
        <taxon>Oscillatoriales</taxon>
        <taxon>Laspinemataceae</taxon>
        <taxon>Laspinema</taxon>
        <taxon>Laspinema olomoucense</taxon>
    </lineage>
</organism>
<sequence>MEFNIIEFYKAINFMNQRVNPLGSEKHKYYVDLSKIIGNEVNKIHSKITSYSPNEPTCTVLTGYIGSGKSTELLRLKNDLEVEGFHVVYFVADEELNMIDVSIPDIWQAIACRIVQSLDAIEIKEPAKLNKFLQEYLQILDIEYPAKIKENISKATSAKIGKGKDIFTWSLGISEVLKTSIKKPLDHKKLTQFLDAQKTQLIEAINQEVIEPMITQVKARGKHGLVVIIDGVDRIDNLRKPWGQRQHEYLFISQGKYLTKLNCHLVFTLPIYLLFSNHYEILTQHFGELRVLRMVPVRSRDGSEHQEGMALLRQMVLIKAFPDLDEQQRLEAIPLVFENAEALDRLCHLSGGHIRNLNGLLMSWVMEEDYFPLKREALEKVIFSYREDLRAAILDEDWELLRQVKTSKPMKNEDPRYQMLIRAMFVFEYREGDEVWVDINPALSEAEELQT</sequence>
<reference evidence="1 2" key="1">
    <citation type="journal article" date="2022" name="Front. Microbiol.">
        <title>High genomic differentiation and limited gene flow indicate recent cryptic speciation within the genus Laspinema (cyanobacteria).</title>
        <authorList>
            <person name="Stanojkovic A."/>
            <person name="Skoupy S."/>
            <person name="Skaloud P."/>
            <person name="Dvorak P."/>
        </authorList>
    </citation>
    <scope>NUCLEOTIDE SEQUENCE [LARGE SCALE GENOMIC DNA]</scope>
    <source>
        <strain evidence="1 2">D3b</strain>
    </source>
</reference>
<protein>
    <submittedName>
        <fullName evidence="1">ATP-binding protein</fullName>
    </submittedName>
</protein>
<dbReference type="RefSeq" id="WP_261236037.1">
    <property type="nucleotide sequence ID" value="NZ_JAMXFA010000019.1"/>
</dbReference>
<dbReference type="Proteomes" id="UP001525961">
    <property type="component" value="Unassembled WGS sequence"/>
</dbReference>
<dbReference type="CDD" id="cd02019">
    <property type="entry name" value="NK"/>
    <property type="match status" value="1"/>
</dbReference>
<name>A0ABT2N9P8_9CYAN</name>
<keyword evidence="2" id="KW-1185">Reference proteome</keyword>
<comment type="caution">
    <text evidence="1">The sequence shown here is derived from an EMBL/GenBank/DDBJ whole genome shotgun (WGS) entry which is preliminary data.</text>
</comment>
<accession>A0ABT2N9P8</accession>
<dbReference type="SUPFAM" id="SSF52540">
    <property type="entry name" value="P-loop containing nucleoside triphosphate hydrolases"/>
    <property type="match status" value="1"/>
</dbReference>
<evidence type="ECO:0000313" key="2">
    <source>
        <dbReference type="Proteomes" id="UP001525961"/>
    </source>
</evidence>
<keyword evidence="1" id="KW-0547">Nucleotide-binding</keyword>
<dbReference type="GO" id="GO:0005524">
    <property type="term" value="F:ATP binding"/>
    <property type="evidence" value="ECO:0007669"/>
    <property type="project" value="UniProtKB-KW"/>
</dbReference>